<name>A0A9Q3DBC1_9BASI</name>
<keyword evidence="5" id="KW-0175">Coiled coil</keyword>
<keyword evidence="9" id="KW-1185">Reference proteome</keyword>
<dbReference type="PROSITE" id="PS50089">
    <property type="entry name" value="ZF_RING_2"/>
    <property type="match status" value="1"/>
</dbReference>
<feature type="domain" description="RING-type" evidence="7">
    <location>
        <begin position="185"/>
        <end position="245"/>
    </location>
</feature>
<dbReference type="SUPFAM" id="SSF57850">
    <property type="entry name" value="RING/U-box"/>
    <property type="match status" value="1"/>
</dbReference>
<dbReference type="Pfam" id="PF13445">
    <property type="entry name" value="zf-RING_UBOX"/>
    <property type="match status" value="1"/>
</dbReference>
<feature type="compositionally biased region" description="Polar residues" evidence="6">
    <location>
        <begin position="10"/>
        <end position="26"/>
    </location>
</feature>
<keyword evidence="2 4" id="KW-0863">Zinc-finger</keyword>
<feature type="region of interest" description="Disordered" evidence="6">
    <location>
        <begin position="1"/>
        <end position="26"/>
    </location>
</feature>
<evidence type="ECO:0000256" key="3">
    <source>
        <dbReference type="ARBA" id="ARBA00022833"/>
    </source>
</evidence>
<evidence type="ECO:0000256" key="4">
    <source>
        <dbReference type="PROSITE-ProRule" id="PRU00175"/>
    </source>
</evidence>
<dbReference type="OrthoDB" id="3219336at2759"/>
<dbReference type="InterPro" id="IPR017907">
    <property type="entry name" value="Znf_RING_CS"/>
</dbReference>
<keyword evidence="3" id="KW-0862">Zinc</keyword>
<dbReference type="InterPro" id="IPR013083">
    <property type="entry name" value="Znf_RING/FYVE/PHD"/>
</dbReference>
<sequence>MLIRFESKSMSDAASPLQTDPSSSTAFPNRRHRFFSSILGRLCCFSYRRSSSAMAPIEIRDPPSSFAQPSPPPIQRPGESKTQAMNRLATELNVAKMAKIHAERKVLELEDVLRQQSQLNDVSSQQCEAAWDSVNELKQQIGAQDTVIKRLREDAKNFPLSSVALNRSHEMLCATIETLRECFTCPLCYEGLAKSDAVSLRCGHTFCQACIEQWAKSALSEEPFQSHTRKFEAGSDAPVQCPECRTAGSVRVRLYMLEEAIRLLSRAETEREMVQAQEAERRAQLEVVSDPKPVDYLGD</sequence>
<protein>
    <recommendedName>
        <fullName evidence="7">RING-type domain-containing protein</fullName>
    </recommendedName>
</protein>
<organism evidence="8 9">
    <name type="scientific">Austropuccinia psidii MF-1</name>
    <dbReference type="NCBI Taxonomy" id="1389203"/>
    <lineage>
        <taxon>Eukaryota</taxon>
        <taxon>Fungi</taxon>
        <taxon>Dikarya</taxon>
        <taxon>Basidiomycota</taxon>
        <taxon>Pucciniomycotina</taxon>
        <taxon>Pucciniomycetes</taxon>
        <taxon>Pucciniales</taxon>
        <taxon>Sphaerophragmiaceae</taxon>
        <taxon>Austropuccinia</taxon>
    </lineage>
</organism>
<dbReference type="InterPro" id="IPR001841">
    <property type="entry name" value="Znf_RING"/>
</dbReference>
<evidence type="ECO:0000313" key="8">
    <source>
        <dbReference type="EMBL" id="MBW0498937.1"/>
    </source>
</evidence>
<evidence type="ECO:0000256" key="5">
    <source>
        <dbReference type="SAM" id="Coils"/>
    </source>
</evidence>
<dbReference type="Gene3D" id="3.30.40.10">
    <property type="entry name" value="Zinc/RING finger domain, C3HC4 (zinc finger)"/>
    <property type="match status" value="1"/>
</dbReference>
<accession>A0A9Q3DBC1</accession>
<evidence type="ECO:0000256" key="1">
    <source>
        <dbReference type="ARBA" id="ARBA00022723"/>
    </source>
</evidence>
<dbReference type="Proteomes" id="UP000765509">
    <property type="component" value="Unassembled WGS sequence"/>
</dbReference>
<dbReference type="InterPro" id="IPR027370">
    <property type="entry name" value="Znf-RING_euk"/>
</dbReference>
<proteinExistence type="predicted"/>
<evidence type="ECO:0000256" key="2">
    <source>
        <dbReference type="ARBA" id="ARBA00022771"/>
    </source>
</evidence>
<dbReference type="AlphaFoldDB" id="A0A9Q3DBC1"/>
<feature type="region of interest" description="Disordered" evidence="6">
    <location>
        <begin position="59"/>
        <end position="80"/>
    </location>
</feature>
<evidence type="ECO:0000256" key="6">
    <source>
        <dbReference type="SAM" id="MobiDB-lite"/>
    </source>
</evidence>
<dbReference type="EMBL" id="AVOT02014983">
    <property type="protein sequence ID" value="MBW0498937.1"/>
    <property type="molecule type" value="Genomic_DNA"/>
</dbReference>
<evidence type="ECO:0000259" key="7">
    <source>
        <dbReference type="PROSITE" id="PS50089"/>
    </source>
</evidence>
<dbReference type="PROSITE" id="PS00518">
    <property type="entry name" value="ZF_RING_1"/>
    <property type="match status" value="1"/>
</dbReference>
<reference evidence="8" key="1">
    <citation type="submission" date="2021-03" db="EMBL/GenBank/DDBJ databases">
        <title>Draft genome sequence of rust myrtle Austropuccinia psidii MF-1, a brazilian biotype.</title>
        <authorList>
            <person name="Quecine M.C."/>
            <person name="Pachon D.M.R."/>
            <person name="Bonatelli M.L."/>
            <person name="Correr F.H."/>
            <person name="Franceschini L.M."/>
            <person name="Leite T.F."/>
            <person name="Margarido G.R.A."/>
            <person name="Almeida C.A."/>
            <person name="Ferrarezi J.A."/>
            <person name="Labate C.A."/>
        </authorList>
    </citation>
    <scope>NUCLEOTIDE SEQUENCE</scope>
    <source>
        <strain evidence="8">MF-1</strain>
    </source>
</reference>
<gene>
    <name evidence="8" type="ORF">O181_038652</name>
</gene>
<dbReference type="GO" id="GO:0008270">
    <property type="term" value="F:zinc ion binding"/>
    <property type="evidence" value="ECO:0007669"/>
    <property type="project" value="UniProtKB-KW"/>
</dbReference>
<keyword evidence="1" id="KW-0479">Metal-binding</keyword>
<evidence type="ECO:0000313" key="9">
    <source>
        <dbReference type="Proteomes" id="UP000765509"/>
    </source>
</evidence>
<feature type="coiled-coil region" evidence="5">
    <location>
        <begin position="257"/>
        <end position="286"/>
    </location>
</feature>
<comment type="caution">
    <text evidence="8">The sequence shown here is derived from an EMBL/GenBank/DDBJ whole genome shotgun (WGS) entry which is preliminary data.</text>
</comment>
<dbReference type="SMART" id="SM00184">
    <property type="entry name" value="RING"/>
    <property type="match status" value="1"/>
</dbReference>